<evidence type="ECO:0000256" key="8">
    <source>
        <dbReference type="SAM" id="Phobius"/>
    </source>
</evidence>
<dbReference type="PANTHER" id="PTHR45695:SF9">
    <property type="entry name" value="LEUCOKININ RECEPTOR"/>
    <property type="match status" value="1"/>
</dbReference>
<feature type="transmembrane region" description="Helical" evidence="8">
    <location>
        <begin position="91"/>
        <end position="112"/>
    </location>
</feature>
<dbReference type="Gene3D" id="1.20.1070.10">
    <property type="entry name" value="Rhodopsin 7-helix transmembrane proteins"/>
    <property type="match status" value="2"/>
</dbReference>
<accession>A0AAU9WR17</accession>
<keyword evidence="7" id="KW-0807">Transducer</keyword>
<keyword evidence="3 8" id="KW-1133">Transmembrane helix</keyword>
<evidence type="ECO:0000313" key="10">
    <source>
        <dbReference type="EMBL" id="CAH3123109.1"/>
    </source>
</evidence>
<keyword evidence="4" id="KW-0297">G-protein coupled receptor</keyword>
<evidence type="ECO:0000256" key="2">
    <source>
        <dbReference type="ARBA" id="ARBA00022692"/>
    </source>
</evidence>
<keyword evidence="11" id="KW-1185">Reference proteome</keyword>
<feature type="domain" description="G-protein coupled receptors family 1 profile" evidence="9">
    <location>
        <begin position="1"/>
        <end position="141"/>
    </location>
</feature>
<dbReference type="PANTHER" id="PTHR45695">
    <property type="entry name" value="LEUCOKININ RECEPTOR-RELATED"/>
    <property type="match status" value="1"/>
</dbReference>
<sequence>MCLVISSPTASMNKVETDEDGKLICTNTSWGSTGREIYYIVHAILFYIIPLVYMIVTQRKIFRSLRVIAIPMCNSHIINTNQRHKKVAKTLAALSLAFFSCQSPFMIFRLLMYSNLVSPSLVWSVTQMMICLNVALDPLLYGYYGETLKSKWFTSSKMASNDNFSLMVIGFLIFYGFIFVISLVGNIWVLVTCYRNLNRNRFSPMWYVANLASADLLFTFLTPFHAINFSWRWVGGDVICKLHAFLFDTSYNTSITTLVVIAYLRLKAITDPFNSRSQNFSNKEYIKLVLIWCMCLVISSPTASMNKVETDEDGKLICTNTSWGSTGREIYYTVHAILFFIIPLIYMIATQRKIFLSLRAIAIPKCNSHIINSNQRHKKVAKTLAALSLAFFSCQSPFMILRLLIYSNLVSPSLVWSVTQLMIFLNVALDPLLYGYYGENLKSKVRRFLRCN</sequence>
<evidence type="ECO:0000256" key="4">
    <source>
        <dbReference type="ARBA" id="ARBA00023040"/>
    </source>
</evidence>
<feature type="transmembrane region" description="Helical" evidence="8">
    <location>
        <begin position="384"/>
        <end position="405"/>
    </location>
</feature>
<comment type="caution">
    <text evidence="10">The sequence shown here is derived from an EMBL/GenBank/DDBJ whole genome shotgun (WGS) entry which is preliminary data.</text>
</comment>
<dbReference type="Proteomes" id="UP001159428">
    <property type="component" value="Unassembled WGS sequence"/>
</dbReference>
<proteinExistence type="predicted"/>
<name>A0AAU9WR17_9CNID</name>
<evidence type="ECO:0000256" key="1">
    <source>
        <dbReference type="ARBA" id="ARBA00004141"/>
    </source>
</evidence>
<dbReference type="InterPro" id="IPR000276">
    <property type="entry name" value="GPCR_Rhodpsn"/>
</dbReference>
<feature type="domain" description="G-protein coupled receptors family 1 profile" evidence="9">
    <location>
        <begin position="185"/>
        <end position="434"/>
    </location>
</feature>
<feature type="transmembrane region" description="Helical" evidence="8">
    <location>
        <begin position="164"/>
        <end position="193"/>
    </location>
</feature>
<dbReference type="GO" id="GO:0004930">
    <property type="term" value="F:G protein-coupled receptor activity"/>
    <property type="evidence" value="ECO:0007669"/>
    <property type="project" value="UniProtKB-KW"/>
</dbReference>
<keyword evidence="5 8" id="KW-0472">Membrane</keyword>
<evidence type="ECO:0000256" key="6">
    <source>
        <dbReference type="ARBA" id="ARBA00023170"/>
    </source>
</evidence>
<dbReference type="GO" id="GO:0005886">
    <property type="term" value="C:plasma membrane"/>
    <property type="evidence" value="ECO:0007669"/>
    <property type="project" value="TreeGrafter"/>
</dbReference>
<keyword evidence="2 8" id="KW-0812">Transmembrane</keyword>
<keyword evidence="6" id="KW-0675">Receptor</keyword>
<feature type="transmembrane region" description="Helical" evidence="8">
    <location>
        <begin position="244"/>
        <end position="264"/>
    </location>
</feature>
<dbReference type="CDD" id="cd00637">
    <property type="entry name" value="7tm_classA_rhodopsin-like"/>
    <property type="match status" value="2"/>
</dbReference>
<evidence type="ECO:0000259" key="9">
    <source>
        <dbReference type="PROSITE" id="PS50262"/>
    </source>
</evidence>
<dbReference type="AlphaFoldDB" id="A0AAU9WR17"/>
<feature type="transmembrane region" description="Helical" evidence="8">
    <location>
        <begin position="37"/>
        <end position="56"/>
    </location>
</feature>
<feature type="transmembrane region" description="Helical" evidence="8">
    <location>
        <begin position="285"/>
        <end position="303"/>
    </location>
</feature>
<feature type="transmembrane region" description="Helical" evidence="8">
    <location>
        <begin position="417"/>
        <end position="437"/>
    </location>
</feature>
<evidence type="ECO:0000256" key="7">
    <source>
        <dbReference type="ARBA" id="ARBA00023224"/>
    </source>
</evidence>
<dbReference type="EMBL" id="CALNXJ010000019">
    <property type="protein sequence ID" value="CAH3123109.1"/>
    <property type="molecule type" value="Genomic_DNA"/>
</dbReference>
<dbReference type="PRINTS" id="PR00237">
    <property type="entry name" value="GPCRRHODOPSN"/>
</dbReference>
<protein>
    <recommendedName>
        <fullName evidence="9">G-protein coupled receptors family 1 profile domain-containing protein</fullName>
    </recommendedName>
</protein>
<organism evidence="10 11">
    <name type="scientific">Pocillopora meandrina</name>
    <dbReference type="NCBI Taxonomy" id="46732"/>
    <lineage>
        <taxon>Eukaryota</taxon>
        <taxon>Metazoa</taxon>
        <taxon>Cnidaria</taxon>
        <taxon>Anthozoa</taxon>
        <taxon>Hexacorallia</taxon>
        <taxon>Scleractinia</taxon>
        <taxon>Astrocoeniina</taxon>
        <taxon>Pocilloporidae</taxon>
        <taxon>Pocillopora</taxon>
    </lineage>
</organism>
<comment type="subcellular location">
    <subcellularLocation>
        <location evidence="1">Membrane</location>
        <topology evidence="1">Multi-pass membrane protein</topology>
    </subcellularLocation>
</comment>
<evidence type="ECO:0000256" key="3">
    <source>
        <dbReference type="ARBA" id="ARBA00022989"/>
    </source>
</evidence>
<evidence type="ECO:0000313" key="11">
    <source>
        <dbReference type="Proteomes" id="UP001159428"/>
    </source>
</evidence>
<reference evidence="10 11" key="1">
    <citation type="submission" date="2022-05" db="EMBL/GenBank/DDBJ databases">
        <authorList>
            <consortium name="Genoscope - CEA"/>
            <person name="William W."/>
        </authorList>
    </citation>
    <scope>NUCLEOTIDE SEQUENCE [LARGE SCALE GENOMIC DNA]</scope>
</reference>
<feature type="transmembrane region" description="Helical" evidence="8">
    <location>
        <begin position="330"/>
        <end position="349"/>
    </location>
</feature>
<dbReference type="Pfam" id="PF00001">
    <property type="entry name" value="7tm_1"/>
    <property type="match status" value="2"/>
</dbReference>
<dbReference type="SUPFAM" id="SSF81321">
    <property type="entry name" value="Family A G protein-coupled receptor-like"/>
    <property type="match status" value="2"/>
</dbReference>
<feature type="transmembrane region" description="Helical" evidence="8">
    <location>
        <begin position="205"/>
        <end position="224"/>
    </location>
</feature>
<evidence type="ECO:0000256" key="5">
    <source>
        <dbReference type="ARBA" id="ARBA00023136"/>
    </source>
</evidence>
<dbReference type="InterPro" id="IPR017452">
    <property type="entry name" value="GPCR_Rhodpsn_7TM"/>
</dbReference>
<gene>
    <name evidence="10" type="ORF">PMEA_00009486</name>
</gene>
<dbReference type="PROSITE" id="PS50262">
    <property type="entry name" value="G_PROTEIN_RECEP_F1_2"/>
    <property type="match status" value="2"/>
</dbReference>